<dbReference type="AlphaFoldDB" id="A0AAD5LTA6"/>
<dbReference type="InterPro" id="IPR032675">
    <property type="entry name" value="LRR_dom_sf"/>
</dbReference>
<dbReference type="EMBL" id="JAKCXM010000561">
    <property type="protein sequence ID" value="KAJ0392862.1"/>
    <property type="molecule type" value="Genomic_DNA"/>
</dbReference>
<sequence>MLVYLVRVNMSTTGELPAGLVTAPFPPKLVDIEIAVSNLHTLPNDLDSTWPQGMYFICDGCGFTSLPLVLSRMSPYWVTFAVNPFSAFPFEVFQIAGLEHFQLGGVSLPLTPPTADESFLQGTTLRYLYLPSTNLTWLPRWVDSFASLRRSLWYQPALDLTATPLCDAIGEMHAGRLDRFPAEWTANVPADQVSNYMYVERSNVSALTSVVGCNGMRKFAYGIEDDDARYSLRV</sequence>
<name>A0AAD5LTA6_PYTIN</name>
<reference evidence="1" key="1">
    <citation type="submission" date="2021-12" db="EMBL/GenBank/DDBJ databases">
        <title>Prjna785345.</title>
        <authorList>
            <person name="Rujirawat T."/>
            <person name="Krajaejun T."/>
        </authorList>
    </citation>
    <scope>NUCLEOTIDE SEQUENCE</scope>
    <source>
        <strain evidence="1">Pi057C3</strain>
    </source>
</reference>
<proteinExistence type="predicted"/>
<dbReference type="SUPFAM" id="SSF52058">
    <property type="entry name" value="L domain-like"/>
    <property type="match status" value="1"/>
</dbReference>
<organism evidence="1 2">
    <name type="scientific">Pythium insidiosum</name>
    <name type="common">Pythiosis disease agent</name>
    <dbReference type="NCBI Taxonomy" id="114742"/>
    <lineage>
        <taxon>Eukaryota</taxon>
        <taxon>Sar</taxon>
        <taxon>Stramenopiles</taxon>
        <taxon>Oomycota</taxon>
        <taxon>Peronosporomycetes</taxon>
        <taxon>Pythiales</taxon>
        <taxon>Pythiaceae</taxon>
        <taxon>Pythium</taxon>
    </lineage>
</organism>
<evidence type="ECO:0000313" key="2">
    <source>
        <dbReference type="Proteomes" id="UP001209570"/>
    </source>
</evidence>
<dbReference type="Proteomes" id="UP001209570">
    <property type="component" value="Unassembled WGS sequence"/>
</dbReference>
<gene>
    <name evidence="1" type="ORF">P43SY_001499</name>
</gene>
<accession>A0AAD5LTA6</accession>
<comment type="caution">
    <text evidence="1">The sequence shown here is derived from an EMBL/GenBank/DDBJ whole genome shotgun (WGS) entry which is preliminary data.</text>
</comment>
<keyword evidence="2" id="KW-1185">Reference proteome</keyword>
<protein>
    <submittedName>
        <fullName evidence="1">Uncharacterized protein</fullName>
    </submittedName>
</protein>
<evidence type="ECO:0000313" key="1">
    <source>
        <dbReference type="EMBL" id="KAJ0392862.1"/>
    </source>
</evidence>
<dbReference type="Gene3D" id="3.80.10.10">
    <property type="entry name" value="Ribonuclease Inhibitor"/>
    <property type="match status" value="1"/>
</dbReference>